<comment type="caution">
    <text evidence="1">The sequence shown here is derived from an EMBL/GenBank/DDBJ whole genome shotgun (WGS) entry which is preliminary data.</text>
</comment>
<organism evidence="1">
    <name type="scientific">marine sediment metagenome</name>
    <dbReference type="NCBI Taxonomy" id="412755"/>
    <lineage>
        <taxon>unclassified sequences</taxon>
        <taxon>metagenomes</taxon>
        <taxon>ecological metagenomes</taxon>
    </lineage>
</organism>
<accession>X1QAI5</accession>
<feature type="non-terminal residue" evidence="1">
    <location>
        <position position="1"/>
    </location>
</feature>
<gene>
    <name evidence="1" type="ORF">S06H3_57529</name>
</gene>
<evidence type="ECO:0000313" key="1">
    <source>
        <dbReference type="EMBL" id="GAI48025.1"/>
    </source>
</evidence>
<protein>
    <submittedName>
        <fullName evidence="1">Uncharacterized protein</fullName>
    </submittedName>
</protein>
<reference evidence="1" key="1">
    <citation type="journal article" date="2014" name="Front. Microbiol.">
        <title>High frequency of phylogenetically diverse reductive dehalogenase-homologous genes in deep subseafloor sedimentary metagenomes.</title>
        <authorList>
            <person name="Kawai M."/>
            <person name="Futagami T."/>
            <person name="Toyoda A."/>
            <person name="Takaki Y."/>
            <person name="Nishi S."/>
            <person name="Hori S."/>
            <person name="Arai W."/>
            <person name="Tsubouchi T."/>
            <person name="Morono Y."/>
            <person name="Uchiyama I."/>
            <person name="Ito T."/>
            <person name="Fujiyama A."/>
            <person name="Inagaki F."/>
            <person name="Takami H."/>
        </authorList>
    </citation>
    <scope>NUCLEOTIDE SEQUENCE</scope>
    <source>
        <strain evidence="1">Expedition CK06-06</strain>
    </source>
</reference>
<proteinExistence type="predicted"/>
<name>X1QAI5_9ZZZZ</name>
<dbReference type="EMBL" id="BARV01037143">
    <property type="protein sequence ID" value="GAI48025.1"/>
    <property type="molecule type" value="Genomic_DNA"/>
</dbReference>
<dbReference type="AlphaFoldDB" id="X1QAI5"/>
<sequence>ISSPLFLPSWIVRLVGAEFGEAMAITLFIANILPNPT</sequence>